<gene>
    <name evidence="2" type="ORF">Drose_09035</name>
</gene>
<evidence type="ECO:0000259" key="1">
    <source>
        <dbReference type="Pfam" id="PF08241"/>
    </source>
</evidence>
<dbReference type="Pfam" id="PF08241">
    <property type="entry name" value="Methyltransf_11"/>
    <property type="match status" value="1"/>
</dbReference>
<evidence type="ECO:0000313" key="2">
    <source>
        <dbReference type="EMBL" id="UWZ38369.1"/>
    </source>
</evidence>
<sequence length="300" mass="32878">MNDTVTDTPPTAPSAPSAATRHARLAEVLACPACHAPLHGTVVCAGCGTTGRRDGTRYRFGGFEPEELKADALNRVKEFVKTRFHKVYPTAIKVLSPVMDRPGAITGFLKSFDLDRDLVADFGCGTHRRDERVICMDGGSYGNVDIVTDLRRLPLADNSLAGGVSIAVLEHVPDPANHVAEMHRVLRPGGRMLVFVPFMQPFHASPHDFQRYTEVGLKEQFPQFEVLDVKVGAGPTSGMVWVFQEWLAMLLSFGSTRLYRAILPLTWILSPLKVLDLVLAHHPMASQVASGFVVEVRKPA</sequence>
<protein>
    <submittedName>
        <fullName evidence="2">Methyltransferase domain-containing protein</fullName>
    </submittedName>
</protein>
<dbReference type="SUPFAM" id="SSF53335">
    <property type="entry name" value="S-adenosyl-L-methionine-dependent methyltransferases"/>
    <property type="match status" value="1"/>
</dbReference>
<keyword evidence="2" id="KW-0489">Methyltransferase</keyword>
<dbReference type="Proteomes" id="UP001058271">
    <property type="component" value="Chromosome"/>
</dbReference>
<dbReference type="CDD" id="cd02440">
    <property type="entry name" value="AdoMet_MTases"/>
    <property type="match status" value="1"/>
</dbReference>
<dbReference type="Gene3D" id="3.40.50.150">
    <property type="entry name" value="Vaccinia Virus protein VP39"/>
    <property type="match status" value="1"/>
</dbReference>
<keyword evidence="2" id="KW-0808">Transferase</keyword>
<reference evidence="2" key="1">
    <citation type="submission" date="2021-04" db="EMBL/GenBank/DDBJ databases">
        <title>Biosynthetic gene clusters of Dactylosporangioum roseum.</title>
        <authorList>
            <person name="Hartkoorn R.C."/>
            <person name="Beaudoing E."/>
            <person name="Hot D."/>
            <person name="Moureu S."/>
        </authorList>
    </citation>
    <scope>NUCLEOTIDE SEQUENCE</scope>
    <source>
        <strain evidence="2">NRRL B-16295</strain>
    </source>
</reference>
<dbReference type="InterPro" id="IPR029063">
    <property type="entry name" value="SAM-dependent_MTases_sf"/>
</dbReference>
<proteinExistence type="predicted"/>
<organism evidence="2 3">
    <name type="scientific">Dactylosporangium roseum</name>
    <dbReference type="NCBI Taxonomy" id="47989"/>
    <lineage>
        <taxon>Bacteria</taxon>
        <taxon>Bacillati</taxon>
        <taxon>Actinomycetota</taxon>
        <taxon>Actinomycetes</taxon>
        <taxon>Micromonosporales</taxon>
        <taxon>Micromonosporaceae</taxon>
        <taxon>Dactylosporangium</taxon>
    </lineage>
</organism>
<dbReference type="GO" id="GO:0008168">
    <property type="term" value="F:methyltransferase activity"/>
    <property type="evidence" value="ECO:0007669"/>
    <property type="project" value="UniProtKB-KW"/>
</dbReference>
<dbReference type="GO" id="GO:0032259">
    <property type="term" value="P:methylation"/>
    <property type="evidence" value="ECO:0007669"/>
    <property type="project" value="UniProtKB-KW"/>
</dbReference>
<evidence type="ECO:0000313" key="3">
    <source>
        <dbReference type="Proteomes" id="UP001058271"/>
    </source>
</evidence>
<dbReference type="InterPro" id="IPR013216">
    <property type="entry name" value="Methyltransf_11"/>
</dbReference>
<name>A0ABY5ZDG8_9ACTN</name>
<keyword evidence="3" id="KW-1185">Reference proteome</keyword>
<feature type="domain" description="Methyltransferase type 11" evidence="1">
    <location>
        <begin position="146"/>
        <end position="193"/>
    </location>
</feature>
<dbReference type="EMBL" id="CP073721">
    <property type="protein sequence ID" value="UWZ38369.1"/>
    <property type="molecule type" value="Genomic_DNA"/>
</dbReference>
<accession>A0ABY5ZDG8</accession>
<dbReference type="RefSeq" id="WP_260727730.1">
    <property type="nucleotide sequence ID" value="NZ_BAAABS010000033.1"/>
</dbReference>